<proteinExistence type="predicted"/>
<accession>A0AA36APC3</accession>
<protein>
    <submittedName>
        <fullName evidence="1">Uncharacterized protein</fullName>
    </submittedName>
</protein>
<dbReference type="Proteomes" id="UP001162480">
    <property type="component" value="Chromosome 3"/>
</dbReference>
<reference evidence="1" key="1">
    <citation type="submission" date="2023-08" db="EMBL/GenBank/DDBJ databases">
        <authorList>
            <person name="Alioto T."/>
            <person name="Alioto T."/>
            <person name="Gomez Garrido J."/>
        </authorList>
    </citation>
    <scope>NUCLEOTIDE SEQUENCE</scope>
</reference>
<organism evidence="1 2">
    <name type="scientific">Octopus vulgaris</name>
    <name type="common">Common octopus</name>
    <dbReference type="NCBI Taxonomy" id="6645"/>
    <lineage>
        <taxon>Eukaryota</taxon>
        <taxon>Metazoa</taxon>
        <taxon>Spiralia</taxon>
        <taxon>Lophotrochozoa</taxon>
        <taxon>Mollusca</taxon>
        <taxon>Cephalopoda</taxon>
        <taxon>Coleoidea</taxon>
        <taxon>Octopodiformes</taxon>
        <taxon>Octopoda</taxon>
        <taxon>Incirrata</taxon>
        <taxon>Octopodidae</taxon>
        <taxon>Octopus</taxon>
    </lineage>
</organism>
<gene>
    <name evidence="1" type="ORF">OCTVUL_1B017084</name>
</gene>
<keyword evidence="2" id="KW-1185">Reference proteome</keyword>
<dbReference type="EMBL" id="OX597816">
    <property type="protein sequence ID" value="CAI9719156.1"/>
    <property type="molecule type" value="Genomic_DNA"/>
</dbReference>
<sequence>MELKGEEFNEFSSVEQLRIFKQSELLLLAKHYYLDEVKSVIKKKEIFKVVLEHLVDEEIFEDLVLSLLKSEKTEEFELRKLELEFQKAIKEMEIQKELKLKEIELQSRKLDTPRDQKDFDVAKNIRLVPPFSEKDVVQTPGRRKQNRLCHMNMIKKYYDRSKSVPPSHCYCLCY</sequence>
<evidence type="ECO:0000313" key="2">
    <source>
        <dbReference type="Proteomes" id="UP001162480"/>
    </source>
</evidence>
<evidence type="ECO:0000313" key="1">
    <source>
        <dbReference type="EMBL" id="CAI9719156.1"/>
    </source>
</evidence>
<name>A0AA36APC3_OCTVU</name>
<dbReference type="AlphaFoldDB" id="A0AA36APC3"/>